<evidence type="ECO:0000256" key="1">
    <source>
        <dbReference type="SAM" id="MobiDB-lite"/>
    </source>
</evidence>
<keyword evidence="3" id="KW-1185">Reference proteome</keyword>
<dbReference type="HOGENOM" id="CLU_2819745_0_0_1"/>
<name>A0A0C3QB47_9AGAM</name>
<feature type="region of interest" description="Disordered" evidence="1">
    <location>
        <begin position="44"/>
        <end position="67"/>
    </location>
</feature>
<evidence type="ECO:0000313" key="3">
    <source>
        <dbReference type="Proteomes" id="UP000054248"/>
    </source>
</evidence>
<proteinExistence type="predicted"/>
<sequence>MLLPLIIELRQIFFFWEVQVSISQHIILGDPIIGEVQGARCGSYDSIDEERRPNDSAGAPKKKQYEL</sequence>
<accession>A0A0C3QB47</accession>
<feature type="non-terminal residue" evidence="2">
    <location>
        <position position="67"/>
    </location>
</feature>
<dbReference type="AlphaFoldDB" id="A0A0C3QB47"/>
<dbReference type="Proteomes" id="UP000054248">
    <property type="component" value="Unassembled WGS sequence"/>
</dbReference>
<evidence type="ECO:0000313" key="2">
    <source>
        <dbReference type="EMBL" id="KIO21494.1"/>
    </source>
</evidence>
<organism evidence="2 3">
    <name type="scientific">Tulasnella calospora MUT 4182</name>
    <dbReference type="NCBI Taxonomy" id="1051891"/>
    <lineage>
        <taxon>Eukaryota</taxon>
        <taxon>Fungi</taxon>
        <taxon>Dikarya</taxon>
        <taxon>Basidiomycota</taxon>
        <taxon>Agaricomycotina</taxon>
        <taxon>Agaricomycetes</taxon>
        <taxon>Cantharellales</taxon>
        <taxon>Tulasnellaceae</taxon>
        <taxon>Tulasnella</taxon>
    </lineage>
</organism>
<reference evidence="3" key="2">
    <citation type="submission" date="2015-01" db="EMBL/GenBank/DDBJ databases">
        <title>Evolutionary Origins and Diversification of the Mycorrhizal Mutualists.</title>
        <authorList>
            <consortium name="DOE Joint Genome Institute"/>
            <consortium name="Mycorrhizal Genomics Consortium"/>
            <person name="Kohler A."/>
            <person name="Kuo A."/>
            <person name="Nagy L.G."/>
            <person name="Floudas D."/>
            <person name="Copeland A."/>
            <person name="Barry K.W."/>
            <person name="Cichocki N."/>
            <person name="Veneault-Fourrey C."/>
            <person name="LaButti K."/>
            <person name="Lindquist E.A."/>
            <person name="Lipzen A."/>
            <person name="Lundell T."/>
            <person name="Morin E."/>
            <person name="Murat C."/>
            <person name="Riley R."/>
            <person name="Ohm R."/>
            <person name="Sun H."/>
            <person name="Tunlid A."/>
            <person name="Henrissat B."/>
            <person name="Grigoriev I.V."/>
            <person name="Hibbett D.S."/>
            <person name="Martin F."/>
        </authorList>
    </citation>
    <scope>NUCLEOTIDE SEQUENCE [LARGE SCALE GENOMIC DNA]</scope>
    <source>
        <strain evidence="3">MUT 4182</strain>
    </source>
</reference>
<gene>
    <name evidence="2" type="ORF">M407DRAFT_245454</name>
</gene>
<dbReference type="EMBL" id="KN823136">
    <property type="protein sequence ID" value="KIO21494.1"/>
    <property type="molecule type" value="Genomic_DNA"/>
</dbReference>
<reference evidence="2 3" key="1">
    <citation type="submission" date="2014-04" db="EMBL/GenBank/DDBJ databases">
        <authorList>
            <consortium name="DOE Joint Genome Institute"/>
            <person name="Kuo A."/>
            <person name="Girlanda M."/>
            <person name="Perotto S."/>
            <person name="Kohler A."/>
            <person name="Nagy L.G."/>
            <person name="Floudas D."/>
            <person name="Copeland A."/>
            <person name="Barry K.W."/>
            <person name="Cichocki N."/>
            <person name="Veneault-Fourrey C."/>
            <person name="LaButti K."/>
            <person name="Lindquist E.A."/>
            <person name="Lipzen A."/>
            <person name="Lundell T."/>
            <person name="Morin E."/>
            <person name="Murat C."/>
            <person name="Sun H."/>
            <person name="Tunlid A."/>
            <person name="Henrissat B."/>
            <person name="Grigoriev I.V."/>
            <person name="Hibbett D.S."/>
            <person name="Martin F."/>
            <person name="Nordberg H.P."/>
            <person name="Cantor M.N."/>
            <person name="Hua S.X."/>
        </authorList>
    </citation>
    <scope>NUCLEOTIDE SEQUENCE [LARGE SCALE GENOMIC DNA]</scope>
    <source>
        <strain evidence="2 3">MUT 4182</strain>
    </source>
</reference>
<protein>
    <submittedName>
        <fullName evidence="2">Uncharacterized protein</fullName>
    </submittedName>
</protein>